<dbReference type="InterPro" id="IPR027417">
    <property type="entry name" value="P-loop_NTPase"/>
</dbReference>
<keyword evidence="7" id="KW-0472">Membrane</keyword>
<evidence type="ECO:0000256" key="1">
    <source>
        <dbReference type="ARBA" id="ARBA00004413"/>
    </source>
</evidence>
<dbReference type="Gene3D" id="3.40.50.300">
    <property type="entry name" value="P-loop containing nucleotide triphosphate hydrolases"/>
    <property type="match status" value="1"/>
</dbReference>
<dbReference type="Pfam" id="PF00005">
    <property type="entry name" value="ABC_tran"/>
    <property type="match status" value="1"/>
</dbReference>
<dbReference type="GO" id="GO:0016887">
    <property type="term" value="F:ATP hydrolysis activity"/>
    <property type="evidence" value="ECO:0007669"/>
    <property type="project" value="InterPro"/>
</dbReference>
<dbReference type="InterPro" id="IPR003439">
    <property type="entry name" value="ABC_transporter-like_ATP-bd"/>
</dbReference>
<dbReference type="EMBL" id="PNIQ01000045">
    <property type="protein sequence ID" value="PMP87026.1"/>
    <property type="molecule type" value="Genomic_DNA"/>
</dbReference>
<dbReference type="FunFam" id="3.40.50.300:FF:000589">
    <property type="entry name" value="ABC transporter, ATP-binding subunit"/>
    <property type="match status" value="1"/>
</dbReference>
<evidence type="ECO:0000256" key="5">
    <source>
        <dbReference type="ARBA" id="ARBA00022840"/>
    </source>
</evidence>
<dbReference type="NCBIfam" id="TIGR01188">
    <property type="entry name" value="drrA"/>
    <property type="match status" value="1"/>
</dbReference>
<keyword evidence="5 10" id="KW-0067">ATP-binding</keyword>
<feature type="domain" description="ABC transporter" evidence="9">
    <location>
        <begin position="6"/>
        <end position="237"/>
    </location>
</feature>
<accession>A0A2J6XFR6</accession>
<gene>
    <name evidence="10" type="ORF">C0184_00595</name>
</gene>
<evidence type="ECO:0000313" key="10">
    <source>
        <dbReference type="EMBL" id="PMP87026.1"/>
    </source>
</evidence>
<comment type="similarity">
    <text evidence="8">Belongs to the ABC transporter superfamily. Drug exporter-1 (DrugE1) (TC 3.A.1.105) family.</text>
</comment>
<protein>
    <submittedName>
        <fullName evidence="10">Daunorubicin ABC transporter ATP-binding protein</fullName>
    </submittedName>
</protein>
<evidence type="ECO:0000256" key="7">
    <source>
        <dbReference type="ARBA" id="ARBA00023136"/>
    </source>
</evidence>
<evidence type="ECO:0000256" key="4">
    <source>
        <dbReference type="ARBA" id="ARBA00022741"/>
    </source>
</evidence>
<dbReference type="AlphaFoldDB" id="A0A2J6XFR6"/>
<dbReference type="InterPro" id="IPR017871">
    <property type="entry name" value="ABC_transporter-like_CS"/>
</dbReference>
<dbReference type="SMART" id="SM00382">
    <property type="entry name" value="AAA"/>
    <property type="match status" value="1"/>
</dbReference>
<evidence type="ECO:0000256" key="8">
    <source>
        <dbReference type="ARBA" id="ARBA00049985"/>
    </source>
</evidence>
<dbReference type="PANTHER" id="PTHR43582:SF5">
    <property type="entry name" value="ABC TRANSPORTER"/>
    <property type="match status" value="1"/>
</dbReference>
<comment type="subcellular location">
    <subcellularLocation>
        <location evidence="1">Cell membrane</location>
        <topology evidence="1">Peripheral membrane protein</topology>
        <orientation evidence="1">Cytoplasmic side</orientation>
    </subcellularLocation>
</comment>
<evidence type="ECO:0000256" key="2">
    <source>
        <dbReference type="ARBA" id="ARBA00022448"/>
    </source>
</evidence>
<evidence type="ECO:0000256" key="6">
    <source>
        <dbReference type="ARBA" id="ARBA00022967"/>
    </source>
</evidence>
<keyword evidence="2" id="KW-0813">Transport</keyword>
<proteinExistence type="inferred from homology"/>
<dbReference type="GO" id="GO:1900753">
    <property type="term" value="P:doxorubicin transport"/>
    <property type="evidence" value="ECO:0007669"/>
    <property type="project" value="InterPro"/>
</dbReference>
<dbReference type="PROSITE" id="PS00211">
    <property type="entry name" value="ABC_TRANSPORTER_1"/>
    <property type="match status" value="1"/>
</dbReference>
<dbReference type="GO" id="GO:0043215">
    <property type="term" value="P:daunorubicin transport"/>
    <property type="evidence" value="ECO:0007669"/>
    <property type="project" value="InterPro"/>
</dbReference>
<evidence type="ECO:0000313" key="11">
    <source>
        <dbReference type="Proteomes" id="UP000243376"/>
    </source>
</evidence>
<dbReference type="PROSITE" id="PS50893">
    <property type="entry name" value="ABC_TRANSPORTER_2"/>
    <property type="match status" value="1"/>
</dbReference>
<dbReference type="GO" id="GO:0005524">
    <property type="term" value="F:ATP binding"/>
    <property type="evidence" value="ECO:0007669"/>
    <property type="project" value="UniProtKB-KW"/>
</dbReference>
<sequence length="315" mass="34311">MNRLAVETIDLVKRYGSLTALDHVNLQAPAGQIYALLGPNGAGKTTLLSILTTLIPPTAGTARILGYDVSHEAAEVRRRLGVTFQEMVLDPLLTGRETLDFHGRLYSLPAAVRRQRIAELVELVQLTEAIDRPVKSYSGGMKRRLELARGLMTDPQVLVLDEPTQGLDPQNRVNIWSYIRDLNRRRGMTILLTTHAMDEAEALADLVGIIDHGRLIVEGKPGDLIAALGSDVIRVRGQGNFDHLVTTVSTIEGVNRTEIDPADGIALIYVDNGSRRLPAVLGTISSNGFVAEDVTLARPSLGDVFLHYTGTALRD</sequence>
<comment type="caution">
    <text evidence="10">The sequence shown here is derived from an EMBL/GenBank/DDBJ whole genome shotgun (WGS) entry which is preliminary data.</text>
</comment>
<name>A0A2J6XFR6_9CHLR</name>
<dbReference type="PANTHER" id="PTHR43582">
    <property type="entry name" value="LINEARMYCIN RESISTANCE ATP-BINDING PROTEIN LNRL"/>
    <property type="match status" value="1"/>
</dbReference>
<organism evidence="10 11">
    <name type="scientific">Chloroflexus aggregans</name>
    <dbReference type="NCBI Taxonomy" id="152260"/>
    <lineage>
        <taxon>Bacteria</taxon>
        <taxon>Bacillati</taxon>
        <taxon>Chloroflexota</taxon>
        <taxon>Chloroflexia</taxon>
        <taxon>Chloroflexales</taxon>
        <taxon>Chloroflexineae</taxon>
        <taxon>Chloroflexaceae</taxon>
        <taxon>Chloroflexus</taxon>
    </lineage>
</organism>
<keyword evidence="4" id="KW-0547">Nucleotide-binding</keyword>
<dbReference type="InterPro" id="IPR003593">
    <property type="entry name" value="AAA+_ATPase"/>
</dbReference>
<dbReference type="InterPro" id="IPR005894">
    <property type="entry name" value="DrrA"/>
</dbReference>
<keyword evidence="3" id="KW-1003">Cell membrane</keyword>
<dbReference type="SUPFAM" id="SSF52540">
    <property type="entry name" value="P-loop containing nucleoside triphosphate hydrolases"/>
    <property type="match status" value="1"/>
</dbReference>
<dbReference type="Proteomes" id="UP000243376">
    <property type="component" value="Unassembled WGS sequence"/>
</dbReference>
<evidence type="ECO:0000256" key="3">
    <source>
        <dbReference type="ARBA" id="ARBA00022475"/>
    </source>
</evidence>
<reference evidence="10 11" key="1">
    <citation type="submission" date="2018-01" db="EMBL/GenBank/DDBJ databases">
        <title>Metagenomic assembled genomes from two thermal pools in the Uzon Caldera, Kamchatka, Russia.</title>
        <authorList>
            <person name="Wilkins L."/>
            <person name="Ettinger C."/>
        </authorList>
    </citation>
    <scope>NUCLEOTIDE SEQUENCE [LARGE SCALE GENOMIC DNA]</scope>
    <source>
        <strain evidence="10">ZAV-02</strain>
    </source>
</reference>
<keyword evidence="6" id="KW-1278">Translocase</keyword>
<dbReference type="GO" id="GO:0005886">
    <property type="term" value="C:plasma membrane"/>
    <property type="evidence" value="ECO:0007669"/>
    <property type="project" value="UniProtKB-SubCell"/>
</dbReference>
<evidence type="ECO:0000259" key="9">
    <source>
        <dbReference type="PROSITE" id="PS50893"/>
    </source>
</evidence>